<organism evidence="3">
    <name type="scientific">Sulfurimonas autotrophica</name>
    <dbReference type="NCBI Taxonomy" id="202747"/>
    <lineage>
        <taxon>Bacteria</taxon>
        <taxon>Pseudomonadati</taxon>
        <taxon>Campylobacterota</taxon>
        <taxon>Epsilonproteobacteria</taxon>
        <taxon>Campylobacterales</taxon>
        <taxon>Sulfurimonadaceae</taxon>
        <taxon>Sulfurimonas</taxon>
    </lineage>
</organism>
<dbReference type="PANTHER" id="PTHR43525">
    <property type="entry name" value="PROTEIN MALY"/>
    <property type="match status" value="1"/>
</dbReference>
<comment type="cofactor">
    <cofactor evidence="1">
        <name>pyridoxal 5'-phosphate</name>
        <dbReference type="ChEBI" id="CHEBI:597326"/>
    </cofactor>
</comment>
<keyword evidence="3" id="KW-0808">Transferase</keyword>
<dbReference type="InterPro" id="IPR015422">
    <property type="entry name" value="PyrdxlP-dep_Trfase_small"/>
</dbReference>
<keyword evidence="2" id="KW-0663">Pyridoxal phosphate</keyword>
<dbReference type="PANTHER" id="PTHR43525:SF1">
    <property type="entry name" value="PROTEIN MALY"/>
    <property type="match status" value="1"/>
</dbReference>
<feature type="non-terminal residue" evidence="3">
    <location>
        <position position="75"/>
    </location>
</feature>
<dbReference type="Proteomes" id="UP000886390">
    <property type="component" value="Unassembled WGS sequence"/>
</dbReference>
<dbReference type="AlphaFoldDB" id="A0A7C3G7C6"/>
<name>A0A7C3G7C6_9BACT</name>
<accession>A0A7C3G7C6</accession>
<dbReference type="GO" id="GO:0008483">
    <property type="term" value="F:transaminase activity"/>
    <property type="evidence" value="ECO:0007669"/>
    <property type="project" value="UniProtKB-KW"/>
</dbReference>
<reference evidence="3" key="1">
    <citation type="journal article" date="2020" name="mSystems">
        <title>Genome- and Community-Level Interaction Insights into Carbon Utilization and Element Cycling Functions of Hydrothermarchaeota in Hydrothermal Sediment.</title>
        <authorList>
            <person name="Zhou Z."/>
            <person name="Liu Y."/>
            <person name="Xu W."/>
            <person name="Pan J."/>
            <person name="Luo Z.H."/>
            <person name="Li M."/>
        </authorList>
    </citation>
    <scope>NUCLEOTIDE SEQUENCE [LARGE SCALE GENOMIC DNA]</scope>
    <source>
        <strain evidence="3">HyVt-507</strain>
    </source>
</reference>
<proteinExistence type="predicted"/>
<dbReference type="EMBL" id="DRNH01000314">
    <property type="protein sequence ID" value="HFB54232.1"/>
    <property type="molecule type" value="Genomic_DNA"/>
</dbReference>
<dbReference type="InterPro" id="IPR051798">
    <property type="entry name" value="Class-II_PLP-Dep_Aminotrans"/>
</dbReference>
<gene>
    <name evidence="3" type="ORF">ENJ67_05800</name>
</gene>
<protein>
    <submittedName>
        <fullName evidence="3">Aminotransferase class I/II</fullName>
    </submittedName>
</protein>
<evidence type="ECO:0000256" key="2">
    <source>
        <dbReference type="ARBA" id="ARBA00022898"/>
    </source>
</evidence>
<evidence type="ECO:0000256" key="1">
    <source>
        <dbReference type="ARBA" id="ARBA00001933"/>
    </source>
</evidence>
<evidence type="ECO:0000313" key="3">
    <source>
        <dbReference type="EMBL" id="HFB54232.1"/>
    </source>
</evidence>
<comment type="caution">
    <text evidence="3">The sequence shown here is derived from an EMBL/GenBank/DDBJ whole genome shotgun (WGS) entry which is preliminary data.</text>
</comment>
<sequence length="75" mass="8668">MEEKIMFDFSTAVAREQTNAEKYTLREELFGTKDVLPAWVADMDIDTPEFVLDTVKKRLEHPIVGYEEVPDSAFL</sequence>
<dbReference type="Gene3D" id="3.90.1150.10">
    <property type="entry name" value="Aspartate Aminotransferase, domain 1"/>
    <property type="match status" value="1"/>
</dbReference>
<keyword evidence="3" id="KW-0032">Aminotransferase</keyword>